<evidence type="ECO:0000313" key="2">
    <source>
        <dbReference type="Proteomes" id="UP000059188"/>
    </source>
</evidence>
<gene>
    <name evidence="1" type="ORF">RSOLAG1IB_04595</name>
</gene>
<dbReference type="Proteomes" id="UP000059188">
    <property type="component" value="Unassembled WGS sequence"/>
</dbReference>
<proteinExistence type="predicted"/>
<accession>A0A0B7FVW8</accession>
<protein>
    <submittedName>
        <fullName evidence="1">Uncharacterized protein</fullName>
    </submittedName>
</protein>
<sequence>MHSHRQQPVPNGGPLAPCLLPQPGVFSVLLVRALDSFDDEIFTDPIPEFSQSTSWRIEELTSVASAL</sequence>
<keyword evidence="2" id="KW-1185">Reference proteome</keyword>
<reference evidence="1 2" key="1">
    <citation type="submission" date="2014-11" db="EMBL/GenBank/DDBJ databases">
        <authorList>
            <person name="Wibberg Daniel"/>
        </authorList>
    </citation>
    <scope>NUCLEOTIDE SEQUENCE [LARGE SCALE GENOMIC DNA]</scope>
    <source>
        <strain evidence="1">Rhizoctonia solani AG1-IB 7/3/14</strain>
    </source>
</reference>
<organism evidence="1 2">
    <name type="scientific">Thanatephorus cucumeris (strain AG1-IB / isolate 7/3/14)</name>
    <name type="common">Lettuce bottom rot fungus</name>
    <name type="synonym">Rhizoctonia solani</name>
    <dbReference type="NCBI Taxonomy" id="1108050"/>
    <lineage>
        <taxon>Eukaryota</taxon>
        <taxon>Fungi</taxon>
        <taxon>Dikarya</taxon>
        <taxon>Basidiomycota</taxon>
        <taxon>Agaricomycotina</taxon>
        <taxon>Agaricomycetes</taxon>
        <taxon>Cantharellales</taxon>
        <taxon>Ceratobasidiaceae</taxon>
        <taxon>Rhizoctonia</taxon>
        <taxon>Rhizoctonia solani AG-1</taxon>
    </lineage>
</organism>
<evidence type="ECO:0000313" key="1">
    <source>
        <dbReference type="EMBL" id="CEL61845.1"/>
    </source>
</evidence>
<dbReference type="EMBL" id="LN679105">
    <property type="protein sequence ID" value="CEL61845.1"/>
    <property type="molecule type" value="Genomic_DNA"/>
</dbReference>
<name>A0A0B7FVW8_THACB</name>
<dbReference type="AlphaFoldDB" id="A0A0B7FVW8"/>